<dbReference type="PANTHER" id="PTHR40446">
    <property type="entry name" value="N-ACETYLGLUCOSAMINE-1-PHOSPHODIESTER ALPHA-N-ACETYLGLUCOSAMINIDASE"/>
    <property type="match status" value="1"/>
</dbReference>
<dbReference type="AlphaFoldDB" id="A0A9D0Z1G7"/>
<keyword evidence="2" id="KW-0326">Glycosidase</keyword>
<dbReference type="PANTHER" id="PTHR40446:SF2">
    <property type="entry name" value="N-ACETYLGLUCOSAMINE-1-PHOSPHODIESTER ALPHA-N-ACETYLGLUCOSAMINIDASE"/>
    <property type="match status" value="1"/>
</dbReference>
<dbReference type="InterPro" id="IPR018711">
    <property type="entry name" value="NAGPA"/>
</dbReference>
<comment type="caution">
    <text evidence="2">The sequence shown here is derived from an EMBL/GenBank/DDBJ whole genome shotgun (WGS) entry which is preliminary data.</text>
</comment>
<organism evidence="2 3">
    <name type="scientific">Candidatus Faecenecus gallistercoris</name>
    <dbReference type="NCBI Taxonomy" id="2840793"/>
    <lineage>
        <taxon>Bacteria</taxon>
        <taxon>Bacillati</taxon>
        <taxon>Bacillota</taxon>
        <taxon>Bacillota incertae sedis</taxon>
        <taxon>Candidatus Faecenecus</taxon>
    </lineage>
</organism>
<dbReference type="Proteomes" id="UP000886725">
    <property type="component" value="Unassembled WGS sequence"/>
</dbReference>
<gene>
    <name evidence="2" type="ORF">IAC85_06195</name>
</gene>
<feature type="domain" description="Phosphodiester glycosidase" evidence="1">
    <location>
        <begin position="109"/>
        <end position="290"/>
    </location>
</feature>
<evidence type="ECO:0000313" key="3">
    <source>
        <dbReference type="Proteomes" id="UP000886725"/>
    </source>
</evidence>
<reference evidence="2" key="2">
    <citation type="journal article" date="2021" name="PeerJ">
        <title>Extensive microbial diversity within the chicken gut microbiome revealed by metagenomics and culture.</title>
        <authorList>
            <person name="Gilroy R."/>
            <person name="Ravi A."/>
            <person name="Getino M."/>
            <person name="Pursley I."/>
            <person name="Horton D.L."/>
            <person name="Alikhan N.F."/>
            <person name="Baker D."/>
            <person name="Gharbi K."/>
            <person name="Hall N."/>
            <person name="Watson M."/>
            <person name="Adriaenssens E.M."/>
            <person name="Foster-Nyarko E."/>
            <person name="Jarju S."/>
            <person name="Secka A."/>
            <person name="Antonio M."/>
            <person name="Oren A."/>
            <person name="Chaudhuri R.R."/>
            <person name="La Ragione R."/>
            <person name="Hildebrand F."/>
            <person name="Pallen M.J."/>
        </authorList>
    </citation>
    <scope>NUCLEOTIDE SEQUENCE</scope>
    <source>
        <strain evidence="2">CHK165-10780</strain>
    </source>
</reference>
<dbReference type="GO" id="GO:0016798">
    <property type="term" value="F:hydrolase activity, acting on glycosyl bonds"/>
    <property type="evidence" value="ECO:0007669"/>
    <property type="project" value="UniProtKB-KW"/>
</dbReference>
<dbReference type="Pfam" id="PF09992">
    <property type="entry name" value="NAGPA"/>
    <property type="match status" value="1"/>
</dbReference>
<feature type="non-terminal residue" evidence="2">
    <location>
        <position position="1"/>
    </location>
</feature>
<dbReference type="EMBL" id="DVFU01000120">
    <property type="protein sequence ID" value="HIQ65311.1"/>
    <property type="molecule type" value="Genomic_DNA"/>
</dbReference>
<evidence type="ECO:0000313" key="2">
    <source>
        <dbReference type="EMBL" id="HIQ65311.1"/>
    </source>
</evidence>
<proteinExistence type="predicted"/>
<evidence type="ECO:0000259" key="1">
    <source>
        <dbReference type="Pfam" id="PF09992"/>
    </source>
</evidence>
<accession>A0A9D0Z1G7</accession>
<keyword evidence="2" id="KW-0378">Hydrolase</keyword>
<reference evidence="2" key="1">
    <citation type="submission" date="2020-10" db="EMBL/GenBank/DDBJ databases">
        <authorList>
            <person name="Gilroy R."/>
        </authorList>
    </citation>
    <scope>NUCLEOTIDE SEQUENCE</scope>
    <source>
        <strain evidence="2">CHK165-10780</strain>
    </source>
</reference>
<name>A0A9D0Z1G7_9FIRM</name>
<sequence length="292" mass="31406">QWLCKWFYSDDTIASVLANNTVIESGESTDPNLITISNPDYNAATYANQYEKEILDHEEGALYKVIDIEGPGYKGFLVAVYDPSKVHIATTQYLGKTGQSLKVIAKNSNAIVAMNASGFYDPDWNSNGSTPHGVVISNGKVVWRYDTAKVGGGFIGFTNDNKFVLCACSEKEALEMGMRDAIQFGPFLIVNGKPSFVKGNGGWGIAPRSAIGQRQDGIVLFLVINGRRTESLGADMVDLTEIMQNYGAYNAANLDGGSSSALVINNEIVNTPVAGGAEGLRNIPTAWVVTED</sequence>
<protein>
    <submittedName>
        <fullName evidence="2">Phosphodiester glycosidase family protein</fullName>
    </submittedName>
</protein>